<organism evidence="2 3">
    <name type="scientific">Acer saccharum</name>
    <name type="common">Sugar maple</name>
    <dbReference type="NCBI Taxonomy" id="4024"/>
    <lineage>
        <taxon>Eukaryota</taxon>
        <taxon>Viridiplantae</taxon>
        <taxon>Streptophyta</taxon>
        <taxon>Embryophyta</taxon>
        <taxon>Tracheophyta</taxon>
        <taxon>Spermatophyta</taxon>
        <taxon>Magnoliopsida</taxon>
        <taxon>eudicotyledons</taxon>
        <taxon>Gunneridae</taxon>
        <taxon>Pentapetalae</taxon>
        <taxon>rosids</taxon>
        <taxon>malvids</taxon>
        <taxon>Sapindales</taxon>
        <taxon>Sapindaceae</taxon>
        <taxon>Hippocastanoideae</taxon>
        <taxon>Acereae</taxon>
        <taxon>Acer</taxon>
    </lineage>
</organism>
<keyword evidence="3" id="KW-1185">Reference proteome</keyword>
<evidence type="ECO:0000313" key="2">
    <source>
        <dbReference type="EMBL" id="KAK0574145.1"/>
    </source>
</evidence>
<dbReference type="Proteomes" id="UP001168877">
    <property type="component" value="Unassembled WGS sequence"/>
</dbReference>
<name>A0AA39RHY3_ACESA</name>
<reference evidence="2" key="1">
    <citation type="journal article" date="2022" name="Plant J.">
        <title>Strategies of tolerance reflected in two North American maple genomes.</title>
        <authorList>
            <person name="McEvoy S.L."/>
            <person name="Sezen U.U."/>
            <person name="Trouern-Trend A."/>
            <person name="McMahon S.M."/>
            <person name="Schaberg P.G."/>
            <person name="Yang J."/>
            <person name="Wegrzyn J.L."/>
            <person name="Swenson N.G."/>
        </authorList>
    </citation>
    <scope>NUCLEOTIDE SEQUENCE</scope>
    <source>
        <strain evidence="2">NS2018</strain>
    </source>
</reference>
<comment type="caution">
    <text evidence="2">The sequence shown here is derived from an EMBL/GenBank/DDBJ whole genome shotgun (WGS) entry which is preliminary data.</text>
</comment>
<gene>
    <name evidence="2" type="ORF">LWI29_018856</name>
</gene>
<feature type="region of interest" description="Disordered" evidence="1">
    <location>
        <begin position="185"/>
        <end position="218"/>
    </location>
</feature>
<dbReference type="EMBL" id="JAUESC010000387">
    <property type="protein sequence ID" value="KAK0574145.1"/>
    <property type="molecule type" value="Genomic_DNA"/>
</dbReference>
<evidence type="ECO:0000313" key="3">
    <source>
        <dbReference type="Proteomes" id="UP001168877"/>
    </source>
</evidence>
<feature type="compositionally biased region" description="Gly residues" evidence="1">
    <location>
        <begin position="187"/>
        <end position="202"/>
    </location>
</feature>
<sequence>MEEEKLDEGNKARVTANQGNSSIHCFFDAIKIIRPADTEVNSKLVAFLSNTPFWVFIKSCLDGTIDPLEHKNYGQSIDVILPKYNRTTNKFNLGGGKVGEISDKDVAELLGLELRDGMLEISQIIMEQIKRSHLLYKITLRRNKKLRLIFTNSIFLGDCHIASTALQENLPETFGDRAVARGKDGCGTDGAGNGGEDGGGGLPMHIENQPIHSRRRRPRLVDNVSNEHSRDANQTPTYAPTQVLILIVLYNPKYLVLLKIYIDSVINCGDLYMETQFPSYLDELRESDRGINEQFTTPVNASIRDLNTHLETQFKSYLDELREIDRRKDEEFMTQFKSYLDELREIDRRRDE</sequence>
<protein>
    <submittedName>
        <fullName evidence="2">Uncharacterized protein</fullName>
    </submittedName>
</protein>
<reference evidence="2" key="2">
    <citation type="submission" date="2023-06" db="EMBL/GenBank/DDBJ databases">
        <authorList>
            <person name="Swenson N.G."/>
            <person name="Wegrzyn J.L."/>
            <person name="Mcevoy S.L."/>
        </authorList>
    </citation>
    <scope>NUCLEOTIDE SEQUENCE</scope>
    <source>
        <strain evidence="2">NS2018</strain>
        <tissue evidence="2">Leaf</tissue>
    </source>
</reference>
<proteinExistence type="predicted"/>
<dbReference type="AlphaFoldDB" id="A0AA39RHY3"/>
<accession>A0AA39RHY3</accession>
<evidence type="ECO:0000256" key="1">
    <source>
        <dbReference type="SAM" id="MobiDB-lite"/>
    </source>
</evidence>